<dbReference type="InterPro" id="IPR037153">
    <property type="entry name" value="PpnN-like_sf"/>
</dbReference>
<comment type="catalytic activity">
    <reaction evidence="1">
        <text>AMP + H2O = D-ribose 5-phosphate + adenine</text>
        <dbReference type="Rhea" id="RHEA:20129"/>
        <dbReference type="ChEBI" id="CHEBI:15377"/>
        <dbReference type="ChEBI" id="CHEBI:16708"/>
        <dbReference type="ChEBI" id="CHEBI:78346"/>
        <dbReference type="ChEBI" id="CHEBI:456215"/>
        <dbReference type="EC" id="3.2.2.4"/>
    </reaction>
</comment>
<keyword evidence="7" id="KW-1185">Reference proteome</keyword>
<dbReference type="EMBL" id="CP071518">
    <property type="protein sequence ID" value="QSX78306.1"/>
    <property type="molecule type" value="Genomic_DNA"/>
</dbReference>
<dbReference type="KEGG" id="lsf:I8J32_016890"/>
<dbReference type="AlphaFoldDB" id="A0A974XYU8"/>
<dbReference type="GO" id="GO:0005829">
    <property type="term" value="C:cytosol"/>
    <property type="evidence" value="ECO:0007669"/>
    <property type="project" value="TreeGrafter"/>
</dbReference>
<name>A0A974XYU8_9GAMM</name>
<dbReference type="EC" id="3.2.2.4" evidence="2"/>
<dbReference type="InterPro" id="IPR052341">
    <property type="entry name" value="LOG_family_nucleotidases"/>
</dbReference>
<evidence type="ECO:0000256" key="3">
    <source>
        <dbReference type="ARBA" id="ARBA00031983"/>
    </source>
</evidence>
<dbReference type="SUPFAM" id="SSF102405">
    <property type="entry name" value="MCP/YpsA-like"/>
    <property type="match status" value="1"/>
</dbReference>
<evidence type="ECO:0000313" key="7">
    <source>
        <dbReference type="Proteomes" id="UP000639274"/>
    </source>
</evidence>
<evidence type="ECO:0000256" key="2">
    <source>
        <dbReference type="ARBA" id="ARBA00011985"/>
    </source>
</evidence>
<accession>A0A974XYU8</accession>
<reference evidence="6 7" key="1">
    <citation type="submission" date="2021-03" db="EMBL/GenBank/DDBJ databases">
        <title>Lysobacter sp. nov. isolated from soil of gangwondo yeongwol, south Korea.</title>
        <authorList>
            <person name="Kim K.R."/>
            <person name="Kim K.H."/>
            <person name="Jeon C.O."/>
        </authorList>
    </citation>
    <scope>NUCLEOTIDE SEQUENCE [LARGE SCALE GENOMIC DNA]</scope>
    <source>
        <strain evidence="6 7">R19</strain>
    </source>
</reference>
<dbReference type="RefSeq" id="WP_200613850.1">
    <property type="nucleotide sequence ID" value="NZ_CP071518.1"/>
</dbReference>
<protein>
    <recommendedName>
        <fullName evidence="3">AMP nucleosidase</fullName>
        <ecNumber evidence="2">3.2.2.4</ecNumber>
    </recommendedName>
    <alternativeName>
        <fullName evidence="3">AMP nucleosidase</fullName>
    </alternativeName>
</protein>
<dbReference type="Pfam" id="PF03641">
    <property type="entry name" value="Lysine_decarbox"/>
    <property type="match status" value="1"/>
</dbReference>
<gene>
    <name evidence="6" type="ORF">I8J32_016890</name>
</gene>
<proteinExistence type="predicted"/>
<sequence length="463" mass="51104">MSESLAAIDTSLPTVNARIHPRGGLDVLSRDEVARLRDVSSGGMHGLLRGCALAVLTSGSASDDPRAARELYPHFDIQVHQQDRGVRIDLVNAPAMAFVDGEIIRGVAELLFAAVRDLAYIAIELGKEGARDLDSSDGITDAVFGLLRNARLLQPCEPNLVVCWGGHSISREEYVYTKQVGYELGLRGLDICTGCGPGAMKGPMKGATIAHAKQRRRRTRYIGITEPGIIAAESPNPIVNHLVIMPDIEKRLEAFVRLGHGIIVFPGGVGTAEEILYLLGILLREENAHLPFPLIFTGPTTSAPYFEQIDRFLRLTLGEAATSRYQIIIGDCAQVARRMHEGIGKVRGHRIAQKDSFFFNWSVDVPFEFQRPFVPTHEAMAALDLHHGRKPHELAADLRRAFSGIVAGNVKEDGMRRIEEFGPFEIHGDPDMMQSMDALLRAFVEQRRMKIAGEYRPCYRLVA</sequence>
<dbReference type="InterPro" id="IPR031100">
    <property type="entry name" value="LOG_fam"/>
</dbReference>
<dbReference type="Pfam" id="PF14793">
    <property type="entry name" value="DUF4478"/>
    <property type="match status" value="1"/>
</dbReference>
<dbReference type="Gene3D" id="3.30.1850.10">
    <property type="entry name" value="MoCo carrier protein-like"/>
    <property type="match status" value="1"/>
</dbReference>
<evidence type="ECO:0000259" key="4">
    <source>
        <dbReference type="Pfam" id="PF11892"/>
    </source>
</evidence>
<evidence type="ECO:0000256" key="1">
    <source>
        <dbReference type="ARBA" id="ARBA00000274"/>
    </source>
</evidence>
<dbReference type="Proteomes" id="UP000639274">
    <property type="component" value="Chromosome"/>
</dbReference>
<dbReference type="InterPro" id="IPR027820">
    <property type="entry name" value="PpnN_N"/>
</dbReference>
<dbReference type="InterPro" id="IPR049788">
    <property type="entry name" value="PpnN"/>
</dbReference>
<dbReference type="Pfam" id="PF11892">
    <property type="entry name" value="PpnN_C"/>
    <property type="match status" value="1"/>
</dbReference>
<feature type="domain" description="Pyrimidine/purine nucleotide 5'-monophosphate nucleosidase C-terminal" evidence="4">
    <location>
        <begin position="344"/>
        <end position="462"/>
    </location>
</feature>
<dbReference type="Gene3D" id="3.40.50.450">
    <property type="match status" value="1"/>
</dbReference>
<dbReference type="InterPro" id="IPR021826">
    <property type="entry name" value="PpnN_C"/>
</dbReference>
<feature type="domain" description="Pyrimidine/purine nucleotide 5'-monophosphate nucleosidase N-terminal" evidence="5">
    <location>
        <begin position="18"/>
        <end position="123"/>
    </location>
</feature>
<evidence type="ECO:0000259" key="5">
    <source>
        <dbReference type="Pfam" id="PF14793"/>
    </source>
</evidence>
<dbReference type="PANTHER" id="PTHR43393">
    <property type="entry name" value="CYTOKININ RIBOSIDE 5'-MONOPHOSPHATE PHOSPHORIBOHYDROLASE"/>
    <property type="match status" value="1"/>
</dbReference>
<organism evidence="6 7">
    <name type="scientific">Agrilutibacter solisilvae</name>
    <dbReference type="NCBI Taxonomy" id="2763317"/>
    <lineage>
        <taxon>Bacteria</taxon>
        <taxon>Pseudomonadati</taxon>
        <taxon>Pseudomonadota</taxon>
        <taxon>Gammaproteobacteria</taxon>
        <taxon>Lysobacterales</taxon>
        <taxon>Lysobacteraceae</taxon>
        <taxon>Agrilutibacter</taxon>
    </lineage>
</organism>
<dbReference type="NCBIfam" id="NF038390">
    <property type="entry name" value="Nsidase_PpnN"/>
    <property type="match status" value="1"/>
</dbReference>
<dbReference type="PANTHER" id="PTHR43393:SF1">
    <property type="entry name" value="PYRIMIDINE_PURINE NUCLEOTIDE 5'-MONOPHOSPHATE NUCLEOSIDASE"/>
    <property type="match status" value="1"/>
</dbReference>
<dbReference type="GO" id="GO:0008714">
    <property type="term" value="F:AMP nucleosidase activity"/>
    <property type="evidence" value="ECO:0007669"/>
    <property type="project" value="UniProtKB-EC"/>
</dbReference>
<evidence type="ECO:0000313" key="6">
    <source>
        <dbReference type="EMBL" id="QSX78306.1"/>
    </source>
</evidence>